<dbReference type="Gene3D" id="3.40.190.170">
    <property type="entry name" value="Bacterial extracellular solute-binding protein, family 7"/>
    <property type="match status" value="1"/>
</dbReference>
<dbReference type="Pfam" id="PF03480">
    <property type="entry name" value="DctP"/>
    <property type="match status" value="1"/>
</dbReference>
<dbReference type="PANTHER" id="PTHR33376">
    <property type="match status" value="1"/>
</dbReference>
<keyword evidence="1" id="KW-0732">Signal</keyword>
<dbReference type="GO" id="GO:0055085">
    <property type="term" value="P:transmembrane transport"/>
    <property type="evidence" value="ECO:0007669"/>
    <property type="project" value="InterPro"/>
</dbReference>
<dbReference type="Gene3D" id="3.40.190.10">
    <property type="entry name" value="Periplasmic binding protein-like II"/>
    <property type="match status" value="1"/>
</dbReference>
<dbReference type="EMBL" id="BMXR01000006">
    <property type="protein sequence ID" value="GGX57907.1"/>
    <property type="molecule type" value="Genomic_DNA"/>
</dbReference>
<accession>A0A918NCB9</accession>
<sequence>MTVEIVGTETHGDAFGVFDAVQSGDYELGHSASYYWKDRDPNFLFFTTMPFGMLPVEQYAWFYHGGGQALMNEAYESYGLLSYPGGNTGSQMGGWFQKRIRSQESLRGLRMRIPGFAGELMSDLGVDTVNVPAGDMSDAFKRGDLDAAEWVGPSLDFDLDLHLVAPFYYTGWHEPATELQFLVNRDAMRRLPEDLQLIMETAMRLAAYDMYVQSIHVSAEQWTEMRQKFPVIRVKDFPDDVLEALRVSNERALERFAGLSPLTRRIVESQASYMRDAREWTLISDYSYLESIGR</sequence>
<dbReference type="Proteomes" id="UP000626148">
    <property type="component" value="Unassembled WGS sequence"/>
</dbReference>
<reference evidence="2" key="1">
    <citation type="journal article" date="2014" name="Int. J. Syst. Evol. Microbiol.">
        <title>Complete genome sequence of Corynebacterium casei LMG S-19264T (=DSM 44701T), isolated from a smear-ripened cheese.</title>
        <authorList>
            <consortium name="US DOE Joint Genome Institute (JGI-PGF)"/>
            <person name="Walter F."/>
            <person name="Albersmeier A."/>
            <person name="Kalinowski J."/>
            <person name="Ruckert C."/>
        </authorList>
    </citation>
    <scope>NUCLEOTIDE SEQUENCE</scope>
    <source>
        <strain evidence="2">KCTC 22169</strain>
    </source>
</reference>
<keyword evidence="3" id="KW-1185">Reference proteome</keyword>
<comment type="caution">
    <text evidence="2">The sequence shown here is derived from an EMBL/GenBank/DDBJ whole genome shotgun (WGS) entry which is preliminary data.</text>
</comment>
<dbReference type="AlphaFoldDB" id="A0A918NCB9"/>
<dbReference type="InterPro" id="IPR018389">
    <property type="entry name" value="DctP_fam"/>
</dbReference>
<organism evidence="2 3">
    <name type="scientific">Saccharospirillum salsuginis</name>
    <dbReference type="NCBI Taxonomy" id="418750"/>
    <lineage>
        <taxon>Bacteria</taxon>
        <taxon>Pseudomonadati</taxon>
        <taxon>Pseudomonadota</taxon>
        <taxon>Gammaproteobacteria</taxon>
        <taxon>Oceanospirillales</taxon>
        <taxon>Saccharospirillaceae</taxon>
        <taxon>Saccharospirillum</taxon>
    </lineage>
</organism>
<dbReference type="InterPro" id="IPR038404">
    <property type="entry name" value="TRAP_DctP_sf"/>
</dbReference>
<name>A0A918NCB9_9GAMM</name>
<evidence type="ECO:0000313" key="3">
    <source>
        <dbReference type="Proteomes" id="UP000626148"/>
    </source>
</evidence>
<proteinExistence type="predicted"/>
<evidence type="ECO:0000256" key="1">
    <source>
        <dbReference type="ARBA" id="ARBA00022729"/>
    </source>
</evidence>
<dbReference type="PANTHER" id="PTHR33376:SF5">
    <property type="entry name" value="EXTRACYTOPLASMIC SOLUTE RECEPTOR PROTEIN"/>
    <property type="match status" value="1"/>
</dbReference>
<protein>
    <submittedName>
        <fullName evidence="2">ABC transporter substrate-binding protein</fullName>
    </submittedName>
</protein>
<evidence type="ECO:0000313" key="2">
    <source>
        <dbReference type="EMBL" id="GGX57907.1"/>
    </source>
</evidence>
<reference evidence="2" key="2">
    <citation type="submission" date="2020-09" db="EMBL/GenBank/DDBJ databases">
        <authorList>
            <person name="Sun Q."/>
            <person name="Kim S."/>
        </authorList>
    </citation>
    <scope>NUCLEOTIDE SEQUENCE</scope>
    <source>
        <strain evidence="2">KCTC 22169</strain>
    </source>
</reference>
<gene>
    <name evidence="2" type="ORF">GCM10007392_26990</name>
</gene>